<accession>A0ABS4DUH0</accession>
<reference evidence="2 3" key="1">
    <citation type="submission" date="2021-03" db="EMBL/GenBank/DDBJ databases">
        <title>Genomic Encyclopedia of Type Strains, Phase IV (KMG-IV): sequencing the most valuable type-strain genomes for metagenomic binning, comparative biology and taxonomic classification.</title>
        <authorList>
            <person name="Goeker M."/>
        </authorList>
    </citation>
    <scope>NUCLEOTIDE SEQUENCE [LARGE SCALE GENOMIC DNA]</scope>
    <source>
        <strain evidence="2 3">DSM 21600</strain>
    </source>
</reference>
<protein>
    <recommendedName>
        <fullName evidence="1">GST N-terminal domain-containing protein</fullName>
    </recommendedName>
</protein>
<sequence length="129" mass="13600">MSHQPVGAPERKEYLWQSGFTAILGSGSRRRVIAAATIMGIDVEPVNIDLFKGESHTPEFLRRNPHGLSPVMVDDGVVLYESSAINIYLAEKSGSDLLGATGAINSCSGCSGRVNSGGSFQRSPSMSGS</sequence>
<dbReference type="PANTHER" id="PTHR43969">
    <property type="entry name" value="GLUTATHIONE S TRANSFERASE D10, ISOFORM A-RELATED"/>
    <property type="match status" value="1"/>
</dbReference>
<dbReference type="PANTHER" id="PTHR43969:SF9">
    <property type="entry name" value="GLUTATHIONE S TRANSFERASE D10, ISOFORM A-RELATED"/>
    <property type="match status" value="1"/>
</dbReference>
<keyword evidence="3" id="KW-1185">Reference proteome</keyword>
<dbReference type="RefSeq" id="WP_245223857.1">
    <property type="nucleotide sequence ID" value="NZ_JAGGJU010000002.1"/>
</dbReference>
<dbReference type="InterPro" id="IPR004045">
    <property type="entry name" value="Glutathione_S-Trfase_N"/>
</dbReference>
<dbReference type="Pfam" id="PF02798">
    <property type="entry name" value="GST_N"/>
    <property type="match status" value="1"/>
</dbReference>
<dbReference type="EMBL" id="JAGGJU010000002">
    <property type="protein sequence ID" value="MBP1849348.1"/>
    <property type="molecule type" value="Genomic_DNA"/>
</dbReference>
<proteinExistence type="predicted"/>
<evidence type="ECO:0000313" key="2">
    <source>
        <dbReference type="EMBL" id="MBP1849348.1"/>
    </source>
</evidence>
<dbReference type="Gene3D" id="3.40.30.10">
    <property type="entry name" value="Glutaredoxin"/>
    <property type="match status" value="1"/>
</dbReference>
<name>A0ABS4DUH0_9HYPH</name>
<organism evidence="2 3">
    <name type="scientific">Rhizobium halophytocola</name>
    <dbReference type="NCBI Taxonomy" id="735519"/>
    <lineage>
        <taxon>Bacteria</taxon>
        <taxon>Pseudomonadati</taxon>
        <taxon>Pseudomonadota</taxon>
        <taxon>Alphaproteobacteria</taxon>
        <taxon>Hyphomicrobiales</taxon>
        <taxon>Rhizobiaceae</taxon>
        <taxon>Rhizobium/Agrobacterium group</taxon>
        <taxon>Rhizobium</taxon>
    </lineage>
</organism>
<dbReference type="SUPFAM" id="SSF52833">
    <property type="entry name" value="Thioredoxin-like"/>
    <property type="match status" value="1"/>
</dbReference>
<evidence type="ECO:0000259" key="1">
    <source>
        <dbReference type="PROSITE" id="PS50404"/>
    </source>
</evidence>
<dbReference type="PROSITE" id="PS50404">
    <property type="entry name" value="GST_NTER"/>
    <property type="match status" value="1"/>
</dbReference>
<evidence type="ECO:0000313" key="3">
    <source>
        <dbReference type="Proteomes" id="UP000759443"/>
    </source>
</evidence>
<comment type="caution">
    <text evidence="2">The sequence shown here is derived from an EMBL/GenBank/DDBJ whole genome shotgun (WGS) entry which is preliminary data.</text>
</comment>
<gene>
    <name evidence="2" type="ORF">J2Z17_000769</name>
</gene>
<feature type="domain" description="GST N-terminal" evidence="1">
    <location>
        <begin position="16"/>
        <end position="97"/>
    </location>
</feature>
<dbReference type="InterPro" id="IPR036249">
    <property type="entry name" value="Thioredoxin-like_sf"/>
</dbReference>
<dbReference type="Proteomes" id="UP000759443">
    <property type="component" value="Unassembled WGS sequence"/>
</dbReference>